<dbReference type="GO" id="GO:0006303">
    <property type="term" value="P:double-strand break repair via nonhomologous end joining"/>
    <property type="evidence" value="ECO:0007669"/>
    <property type="project" value="TreeGrafter"/>
</dbReference>
<keyword evidence="4" id="KW-0234">DNA repair</keyword>
<dbReference type="AlphaFoldDB" id="A0A9J6C0I6"/>
<proteinExistence type="inferred from homology"/>
<dbReference type="InterPro" id="IPR011084">
    <property type="entry name" value="DRMBL"/>
</dbReference>
<dbReference type="Gene3D" id="3.40.50.12650">
    <property type="match status" value="1"/>
</dbReference>
<gene>
    <name evidence="8" type="ORF">PVAND_005266</name>
</gene>
<dbReference type="GO" id="GO:0035312">
    <property type="term" value="F:5'-3' DNA exonuclease activity"/>
    <property type="evidence" value="ECO:0007669"/>
    <property type="project" value="TreeGrafter"/>
</dbReference>
<evidence type="ECO:0000256" key="1">
    <source>
        <dbReference type="ARBA" id="ARBA00004123"/>
    </source>
</evidence>
<dbReference type="Gene3D" id="3.60.15.10">
    <property type="entry name" value="Ribonuclease Z/Hydroxyacylglutathione hydrolase-like"/>
    <property type="match status" value="1"/>
</dbReference>
<dbReference type="InterPro" id="IPR036866">
    <property type="entry name" value="RibonucZ/Hydroxyglut_hydro"/>
</dbReference>
<dbReference type="Pfam" id="PF07522">
    <property type="entry name" value="DRMBL"/>
    <property type="match status" value="1"/>
</dbReference>
<dbReference type="GO" id="GO:0005634">
    <property type="term" value="C:nucleus"/>
    <property type="evidence" value="ECO:0007669"/>
    <property type="project" value="UniProtKB-SubCell"/>
</dbReference>
<reference evidence="8" key="1">
    <citation type="submission" date="2021-03" db="EMBL/GenBank/DDBJ databases">
        <title>Chromosome level genome of the anhydrobiotic midge Polypedilum vanderplanki.</title>
        <authorList>
            <person name="Yoshida Y."/>
            <person name="Kikawada T."/>
            <person name="Gusev O."/>
        </authorList>
    </citation>
    <scope>NUCLEOTIDE SEQUENCE</scope>
    <source>
        <strain evidence="8">NIAS01</strain>
        <tissue evidence="8">Whole body or cell culture</tissue>
    </source>
</reference>
<evidence type="ECO:0000259" key="7">
    <source>
        <dbReference type="Pfam" id="PF07522"/>
    </source>
</evidence>
<dbReference type="OrthoDB" id="262529at2759"/>
<dbReference type="CDD" id="cd16273">
    <property type="entry name" value="SNM1A-1C-like_MBL-fold"/>
    <property type="match status" value="1"/>
</dbReference>
<evidence type="ECO:0000256" key="4">
    <source>
        <dbReference type="ARBA" id="ARBA00023204"/>
    </source>
</evidence>
<name>A0A9J6C0I6_POLVA</name>
<evidence type="ECO:0000256" key="2">
    <source>
        <dbReference type="ARBA" id="ARBA00010304"/>
    </source>
</evidence>
<evidence type="ECO:0000313" key="8">
    <source>
        <dbReference type="EMBL" id="KAG5675357.1"/>
    </source>
</evidence>
<dbReference type="Proteomes" id="UP001107558">
    <property type="component" value="Chromosome 2"/>
</dbReference>
<evidence type="ECO:0000313" key="9">
    <source>
        <dbReference type="Proteomes" id="UP001107558"/>
    </source>
</evidence>
<comment type="caution">
    <text evidence="8">The sequence shown here is derived from an EMBL/GenBank/DDBJ whole genome shotgun (WGS) entry which is preliminary data.</text>
</comment>
<keyword evidence="9" id="KW-1185">Reference proteome</keyword>
<dbReference type="SUPFAM" id="SSF56281">
    <property type="entry name" value="Metallo-hydrolase/oxidoreductase"/>
    <property type="match status" value="1"/>
</dbReference>
<feature type="domain" description="DNA repair metallo-beta-lactamase" evidence="7">
    <location>
        <begin position="400"/>
        <end position="492"/>
    </location>
</feature>
<protein>
    <recommendedName>
        <fullName evidence="7">DNA repair metallo-beta-lactamase domain-containing protein</fullName>
    </recommendedName>
</protein>
<evidence type="ECO:0000256" key="3">
    <source>
        <dbReference type="ARBA" id="ARBA00022763"/>
    </source>
</evidence>
<organism evidence="8 9">
    <name type="scientific">Polypedilum vanderplanki</name>
    <name type="common">Sleeping chironomid midge</name>
    <dbReference type="NCBI Taxonomy" id="319348"/>
    <lineage>
        <taxon>Eukaryota</taxon>
        <taxon>Metazoa</taxon>
        <taxon>Ecdysozoa</taxon>
        <taxon>Arthropoda</taxon>
        <taxon>Hexapoda</taxon>
        <taxon>Insecta</taxon>
        <taxon>Pterygota</taxon>
        <taxon>Neoptera</taxon>
        <taxon>Endopterygota</taxon>
        <taxon>Diptera</taxon>
        <taxon>Nematocera</taxon>
        <taxon>Chironomoidea</taxon>
        <taxon>Chironomidae</taxon>
        <taxon>Chironominae</taxon>
        <taxon>Polypedilum</taxon>
        <taxon>Polypedilum</taxon>
    </lineage>
</organism>
<evidence type="ECO:0000256" key="5">
    <source>
        <dbReference type="ARBA" id="ARBA00023242"/>
    </source>
</evidence>
<dbReference type="PANTHER" id="PTHR23240">
    <property type="entry name" value="DNA CROSS-LINK REPAIR PROTEIN PSO2/SNM1-RELATED"/>
    <property type="match status" value="1"/>
</dbReference>
<dbReference type="GO" id="GO:0003684">
    <property type="term" value="F:damaged DNA binding"/>
    <property type="evidence" value="ECO:0007669"/>
    <property type="project" value="TreeGrafter"/>
</dbReference>
<keyword evidence="3" id="KW-0227">DNA damage</keyword>
<feature type="region of interest" description="Disordered" evidence="6">
    <location>
        <begin position="142"/>
        <end position="165"/>
    </location>
</feature>
<sequence length="526" mass="61204">MDESNEVIELSSEDEKPKKIVKKKLKTLRKDKTQVSIKNFIVGNQNNYFKTHKSSSLPAQNENISLSQMLEVQIKEEDRILTESQLSPKEGVQLNCISNSFQNNVDTKRMFEELMSKIYTHHDIEKQKINMEKDSLVAVLSEDEVEENSNQENQETETDKKSVKQKKKKKKAICPKYKIVEGSMFAVDAFRFGEITGVEHYFLTHFHSDHYIGLRKKFNHNIYLSEITAKLVACMIGVSVEYLKVVHVNIPFYIDDVRIIPLDANHCPGALLFLFQFPDGRNVLHTGDFRANDAMVDQLLYFKCYHLDLVYLDTTYLHTKKRMPPQEESIQYVLDHVQKYLETNIGEKFLILVGAYLIGKEKVWMSIAKKFNFKVYLEKERLKGFKEICTCSIEHYQFFKNHITLDENDADIRVVSMLQITYPNLRDFLRENQDSYNTILGIVASGWEKPGYSSGRISLLHCQYSEHSSYDELENFILKTKPKNVISTVPVRMNTEITAEIPKNWLTHESSKSKKKQHKLVPIKKS</sequence>
<evidence type="ECO:0000256" key="6">
    <source>
        <dbReference type="SAM" id="MobiDB-lite"/>
    </source>
</evidence>
<dbReference type="EMBL" id="JADBJN010000002">
    <property type="protein sequence ID" value="KAG5675357.1"/>
    <property type="molecule type" value="Genomic_DNA"/>
</dbReference>
<dbReference type="PANTHER" id="PTHR23240:SF6">
    <property type="entry name" value="DNA CROSS-LINK REPAIR 1A PROTEIN"/>
    <property type="match status" value="1"/>
</dbReference>
<keyword evidence="5" id="KW-0539">Nucleus</keyword>
<comment type="similarity">
    <text evidence="2">Belongs to the DNA repair metallo-beta-lactamase (DRMBL) family.</text>
</comment>
<accession>A0A9J6C0I6</accession>
<dbReference type="GO" id="GO:0036297">
    <property type="term" value="P:interstrand cross-link repair"/>
    <property type="evidence" value="ECO:0007669"/>
    <property type="project" value="TreeGrafter"/>
</dbReference>
<comment type="subcellular location">
    <subcellularLocation>
        <location evidence="1">Nucleus</location>
    </subcellularLocation>
</comment>